<evidence type="ECO:0000256" key="6">
    <source>
        <dbReference type="PROSITE-ProRule" id="PRU00191"/>
    </source>
</evidence>
<organism evidence="9 10">
    <name type="scientific">Clupea harengus</name>
    <name type="common">Atlantic herring</name>
    <dbReference type="NCBI Taxonomy" id="7950"/>
    <lineage>
        <taxon>Eukaryota</taxon>
        <taxon>Metazoa</taxon>
        <taxon>Chordata</taxon>
        <taxon>Craniata</taxon>
        <taxon>Vertebrata</taxon>
        <taxon>Euteleostomi</taxon>
        <taxon>Actinopterygii</taxon>
        <taxon>Neopterygii</taxon>
        <taxon>Teleostei</taxon>
        <taxon>Clupei</taxon>
        <taxon>Clupeiformes</taxon>
        <taxon>Clupeoidei</taxon>
        <taxon>Clupeidae</taxon>
        <taxon>Clupea</taxon>
    </lineage>
</organism>
<proteinExistence type="predicted"/>
<dbReference type="InterPro" id="IPR036036">
    <property type="entry name" value="SOCS_box-like_dom_sf"/>
</dbReference>
<feature type="domain" description="SOCS box" evidence="8">
    <location>
        <begin position="158"/>
        <end position="194"/>
    </location>
</feature>
<dbReference type="Gene3D" id="1.10.750.20">
    <property type="entry name" value="SOCS box"/>
    <property type="match status" value="1"/>
</dbReference>
<keyword evidence="9" id="KW-1185">Reference proteome</keyword>
<dbReference type="GeneID" id="105899280"/>
<evidence type="ECO:0000256" key="2">
    <source>
        <dbReference type="ARBA" id="ARBA00022604"/>
    </source>
</evidence>
<dbReference type="GO" id="GO:0060042">
    <property type="term" value="P:retina morphogenesis in camera-type eye"/>
    <property type="evidence" value="ECO:0007669"/>
    <property type="project" value="Ensembl"/>
</dbReference>
<dbReference type="OrthoDB" id="6426624at2759"/>
<dbReference type="GO" id="GO:0048681">
    <property type="term" value="P:negative regulation of axon regeneration"/>
    <property type="evidence" value="ECO:0007669"/>
    <property type="project" value="Ensembl"/>
</dbReference>
<dbReference type="PANTHER" id="PTHR10155:SF11">
    <property type="entry name" value="SUPPRESSOR OF CYTOKINE SIGNALING 3"/>
    <property type="match status" value="1"/>
</dbReference>
<dbReference type="GO" id="GO:0070365">
    <property type="term" value="P:hepatocyte differentiation"/>
    <property type="evidence" value="ECO:0007669"/>
    <property type="project" value="Ensembl"/>
</dbReference>
<dbReference type="PROSITE" id="PS50225">
    <property type="entry name" value="SOCS"/>
    <property type="match status" value="1"/>
</dbReference>
<dbReference type="InterPro" id="IPR036860">
    <property type="entry name" value="SH2_dom_sf"/>
</dbReference>
<dbReference type="GO" id="GO:0005942">
    <property type="term" value="C:phosphatidylinositol 3-kinase complex"/>
    <property type="evidence" value="ECO:0007669"/>
    <property type="project" value="TreeGrafter"/>
</dbReference>
<gene>
    <name evidence="10" type="primary">socs3a</name>
</gene>
<dbReference type="PANTHER" id="PTHR10155">
    <property type="entry name" value="PHOSPHATIDYLINOSITOL 3-KINASE REGULATORY SUBUNIT"/>
    <property type="match status" value="1"/>
</dbReference>
<evidence type="ECO:0000313" key="10">
    <source>
        <dbReference type="RefSeq" id="XP_031429346.1"/>
    </source>
</evidence>
<keyword evidence="2" id="KW-0341">Growth regulation</keyword>
<evidence type="ECO:0000313" key="9">
    <source>
        <dbReference type="Proteomes" id="UP000515152"/>
    </source>
</evidence>
<dbReference type="GO" id="GO:0016567">
    <property type="term" value="P:protein ubiquitination"/>
    <property type="evidence" value="ECO:0007669"/>
    <property type="project" value="UniProtKB-UniPathway"/>
</dbReference>
<dbReference type="Proteomes" id="UP000515152">
    <property type="component" value="Chromosome 1"/>
</dbReference>
<keyword evidence="4" id="KW-0833">Ubl conjugation pathway</keyword>
<dbReference type="InterPro" id="IPR000980">
    <property type="entry name" value="SH2"/>
</dbReference>
<evidence type="ECO:0000256" key="5">
    <source>
        <dbReference type="ARBA" id="ARBA00022999"/>
    </source>
</evidence>
<evidence type="ECO:0000256" key="4">
    <source>
        <dbReference type="ARBA" id="ARBA00022786"/>
    </source>
</evidence>
<reference evidence="10" key="1">
    <citation type="submission" date="2025-08" db="UniProtKB">
        <authorList>
            <consortium name="RefSeq"/>
        </authorList>
    </citation>
    <scope>IDENTIFICATION</scope>
</reference>
<dbReference type="KEGG" id="char:105899280"/>
<dbReference type="InterPro" id="IPR001496">
    <property type="entry name" value="SOCS_box"/>
</dbReference>
<name>A0A6P8G120_CLUHA</name>
<evidence type="ECO:0000259" key="7">
    <source>
        <dbReference type="PROSITE" id="PS50001"/>
    </source>
</evidence>
<dbReference type="SMART" id="SM00253">
    <property type="entry name" value="SOCS"/>
    <property type="match status" value="1"/>
</dbReference>
<comment type="pathway">
    <text evidence="1">Protein modification; protein ubiquitination.</text>
</comment>
<dbReference type="PROSITE" id="PS50001">
    <property type="entry name" value="SH2"/>
    <property type="match status" value="1"/>
</dbReference>
<keyword evidence="5 6" id="KW-0727">SH2 domain</keyword>
<dbReference type="CTD" id="335409"/>
<accession>A0A6P8G120</accession>
<dbReference type="Pfam" id="PF00017">
    <property type="entry name" value="SH2"/>
    <property type="match status" value="1"/>
</dbReference>
<dbReference type="GO" id="GO:0035556">
    <property type="term" value="P:intracellular signal transduction"/>
    <property type="evidence" value="ECO:0007669"/>
    <property type="project" value="InterPro"/>
</dbReference>
<dbReference type="GO" id="GO:0097421">
    <property type="term" value="P:liver regeneration"/>
    <property type="evidence" value="ECO:0007669"/>
    <property type="project" value="Ensembl"/>
</dbReference>
<evidence type="ECO:0000256" key="3">
    <source>
        <dbReference type="ARBA" id="ARBA00022700"/>
    </source>
</evidence>
<dbReference type="UniPathway" id="UPA00143"/>
<feature type="domain" description="SH2" evidence="7">
    <location>
        <begin position="43"/>
        <end position="152"/>
    </location>
</feature>
<dbReference type="GO" id="GO:0046854">
    <property type="term" value="P:phosphatidylinositol phosphate biosynthetic process"/>
    <property type="evidence" value="ECO:0007669"/>
    <property type="project" value="TreeGrafter"/>
</dbReference>
<evidence type="ECO:0000256" key="1">
    <source>
        <dbReference type="ARBA" id="ARBA00004906"/>
    </source>
</evidence>
<dbReference type="SUPFAM" id="SSF55550">
    <property type="entry name" value="SH2 domain"/>
    <property type="match status" value="1"/>
</dbReference>
<dbReference type="Gene3D" id="3.30.505.10">
    <property type="entry name" value="SH2 domain"/>
    <property type="match status" value="1"/>
</dbReference>
<dbReference type="RefSeq" id="XP_031429346.1">
    <property type="nucleotide sequence ID" value="XM_031573486.2"/>
</dbReference>
<dbReference type="GO" id="GO:0009968">
    <property type="term" value="P:negative regulation of signal transduction"/>
    <property type="evidence" value="ECO:0007669"/>
    <property type="project" value="UniProtKB-KW"/>
</dbReference>
<protein>
    <submittedName>
        <fullName evidence="10">Suppressor of cytokine signaling 3a</fullName>
    </submittedName>
</protein>
<dbReference type="SMART" id="SM00252">
    <property type="entry name" value="SH2"/>
    <property type="match status" value="1"/>
</dbReference>
<keyword evidence="3" id="KW-0734">Signal transduction inhibitor</keyword>
<sequence>MVRQSILTTGNSRRPPLRCKTFTGMRQHKLILQALSKLQQSGFYWGAISGREAQSLLETQAVGTFLLRDSSDTRHFFTLSVKTQQGTKNLRMQCDSESFWLESDPHCQKPVPQFDCVLKMIHYYMPHGDSHSPSCYVYSDGGKVPLTLHRPLTCGLTSLKHLCRKTVNGHQDVCVERQHLPLMLQEFLEEYDAPI</sequence>
<dbReference type="GO" id="GO:0035677">
    <property type="term" value="P:posterior lateral line neuromast hair cell development"/>
    <property type="evidence" value="ECO:0007669"/>
    <property type="project" value="Ensembl"/>
</dbReference>
<dbReference type="SUPFAM" id="SSF158235">
    <property type="entry name" value="SOCS box-like"/>
    <property type="match status" value="1"/>
</dbReference>
<dbReference type="AlphaFoldDB" id="A0A6P8G120"/>
<dbReference type="GO" id="GO:0046935">
    <property type="term" value="F:1-phosphatidylinositol-3-kinase regulator activity"/>
    <property type="evidence" value="ECO:0007669"/>
    <property type="project" value="TreeGrafter"/>
</dbReference>
<dbReference type="GO" id="GO:0008283">
    <property type="term" value="P:cell population proliferation"/>
    <property type="evidence" value="ECO:0007669"/>
    <property type="project" value="Ensembl"/>
</dbReference>
<evidence type="ECO:0000259" key="8">
    <source>
        <dbReference type="PROSITE" id="PS50225"/>
    </source>
</evidence>